<evidence type="ECO:0000313" key="2">
    <source>
        <dbReference type="EMBL" id="KAF3223862.1"/>
    </source>
</evidence>
<comment type="caution">
    <text evidence="2">The sequence shown here is derived from an EMBL/GenBank/DDBJ whole genome shotgun (WGS) entry which is preliminary data.</text>
</comment>
<protein>
    <submittedName>
        <fullName evidence="2">Uncharacterized protein</fullName>
    </submittedName>
</protein>
<name>A0A8H8VNM4_ORBOL</name>
<evidence type="ECO:0000313" key="3">
    <source>
        <dbReference type="Proteomes" id="UP000614610"/>
    </source>
</evidence>
<proteinExistence type="predicted"/>
<keyword evidence="1" id="KW-0812">Transmembrane</keyword>
<dbReference type="EMBL" id="WIWT01000001">
    <property type="protein sequence ID" value="KAF3223862.1"/>
    <property type="molecule type" value="Genomic_DNA"/>
</dbReference>
<evidence type="ECO:0000256" key="1">
    <source>
        <dbReference type="SAM" id="Phobius"/>
    </source>
</evidence>
<accession>A0A8H8VNM4</accession>
<keyword evidence="1" id="KW-0472">Membrane</keyword>
<dbReference type="AlphaFoldDB" id="A0A8H8VNM4"/>
<reference evidence="2" key="1">
    <citation type="submission" date="2019-06" db="EMBL/GenBank/DDBJ databases">
        <authorList>
            <person name="Palmer J.M."/>
        </authorList>
    </citation>
    <scope>NUCLEOTIDE SEQUENCE</scope>
    <source>
        <strain evidence="2">TWF679</strain>
    </source>
</reference>
<gene>
    <name evidence="2" type="ORF">TWF679_000296</name>
</gene>
<sequence length="85" mass="9212">MATIFPTQIQSTPPSREASVEVSARYRSKSIVLDSKAQLTTFFTRWGQFIISVAVFLVLLAGTVGIMLESSGSSSPTIMTGRRQA</sequence>
<dbReference type="Proteomes" id="UP000614610">
    <property type="component" value="Unassembled WGS sequence"/>
</dbReference>
<organism evidence="2 3">
    <name type="scientific">Orbilia oligospora</name>
    <name type="common">Nematode-trapping fungus</name>
    <name type="synonym">Arthrobotrys oligospora</name>
    <dbReference type="NCBI Taxonomy" id="2813651"/>
    <lineage>
        <taxon>Eukaryota</taxon>
        <taxon>Fungi</taxon>
        <taxon>Dikarya</taxon>
        <taxon>Ascomycota</taxon>
        <taxon>Pezizomycotina</taxon>
        <taxon>Orbiliomycetes</taxon>
        <taxon>Orbiliales</taxon>
        <taxon>Orbiliaceae</taxon>
        <taxon>Orbilia</taxon>
    </lineage>
</organism>
<dbReference type="OrthoDB" id="10386481at2759"/>
<feature type="transmembrane region" description="Helical" evidence="1">
    <location>
        <begin position="46"/>
        <end position="68"/>
    </location>
</feature>
<keyword evidence="1" id="KW-1133">Transmembrane helix</keyword>